<dbReference type="WBParaSite" id="Pan_g23610.t1">
    <property type="protein sequence ID" value="Pan_g23610.t1"/>
    <property type="gene ID" value="Pan_g23610"/>
</dbReference>
<dbReference type="PANTHER" id="PTHR47331:SF5">
    <property type="entry name" value="RIBONUCLEASE H"/>
    <property type="match status" value="1"/>
</dbReference>
<sequence>MEKCGSDIGDYLLTVNTVNGQKEIATNKGQLQLALTAGGYETFTVHAIPKIMEKVEIVTMDENNKLIAKQEVPQLLIGIGKLLELFNSGPEKMENGNYKWSTTLGTAYGGGDTAEEIWCALTVKEEEDDMDNLDPPAHWMLTECGGDTPTDDEIAKSLFQGSLRRDKNGRYTAKLLFREPPTQLPSNYKTALAVLAKTVNELTTINALEKYNKQIWTEIEAGTTEIVTPTTPCGKQKHYLIHRGLFKDDHRTSPLRLIYNGSMKNRITKRSLNSYLYRGPIKLPKIPGCVWRFRRAKIVMIADIQKAFHQVGLDTPDRDFTRFLWLKDITKPVTSDNIMILRFTSVPFGIVTSPSLLGMTLEHHLNNHELPLARSLLTDLYVDNVFMDVEDVKDGIQKYHDSKQIFRDAQMNLREYMTNNSELNEFLMEQEGHTIPEEAKFLGVNWKMKNDDISFHLTPIEPSEKVTLRTVLENISKPFDTSGLLCPALLEAKVFYQKAFANCASRGKVNWDENLTEELQKEWQSITENWHGSVRTPRYIPALSSKNVKVDIFTDASDKAIGAMAYVSTPKSQPVLLQARQRLAPSKAKRTTPQLEVAAILEGVNLLEYMREELPELETAETTI</sequence>
<proteinExistence type="predicted"/>
<name>A0A7E4VQC1_PANRE</name>
<dbReference type="Pfam" id="PF05380">
    <property type="entry name" value="Peptidase_A17"/>
    <property type="match status" value="1"/>
</dbReference>
<organism evidence="2 3">
    <name type="scientific">Panagrellus redivivus</name>
    <name type="common">Microworm</name>
    <dbReference type="NCBI Taxonomy" id="6233"/>
    <lineage>
        <taxon>Eukaryota</taxon>
        <taxon>Metazoa</taxon>
        <taxon>Ecdysozoa</taxon>
        <taxon>Nematoda</taxon>
        <taxon>Chromadorea</taxon>
        <taxon>Rhabditida</taxon>
        <taxon>Tylenchina</taxon>
        <taxon>Panagrolaimomorpha</taxon>
        <taxon>Panagrolaimoidea</taxon>
        <taxon>Panagrolaimidae</taxon>
        <taxon>Panagrellus</taxon>
    </lineage>
</organism>
<dbReference type="InterPro" id="IPR043502">
    <property type="entry name" value="DNA/RNA_pol_sf"/>
</dbReference>
<evidence type="ECO:0000313" key="3">
    <source>
        <dbReference type="WBParaSite" id="Pan_g23610.t1"/>
    </source>
</evidence>
<reference evidence="3" key="2">
    <citation type="submission" date="2020-10" db="UniProtKB">
        <authorList>
            <consortium name="WormBaseParasite"/>
        </authorList>
    </citation>
    <scope>IDENTIFICATION</scope>
</reference>
<keyword evidence="2" id="KW-1185">Reference proteome</keyword>
<reference evidence="2" key="1">
    <citation type="journal article" date="2013" name="Genetics">
        <title>The draft genome and transcriptome of Panagrellus redivivus are shaped by the harsh demands of a free-living lifestyle.</title>
        <authorList>
            <person name="Srinivasan J."/>
            <person name="Dillman A.R."/>
            <person name="Macchietto M.G."/>
            <person name="Heikkinen L."/>
            <person name="Lakso M."/>
            <person name="Fracchia K.M."/>
            <person name="Antoshechkin I."/>
            <person name="Mortazavi A."/>
            <person name="Wong G."/>
            <person name="Sternberg P.W."/>
        </authorList>
    </citation>
    <scope>NUCLEOTIDE SEQUENCE [LARGE SCALE GENOMIC DNA]</scope>
    <source>
        <strain evidence="2">MT8872</strain>
    </source>
</reference>
<dbReference type="PANTHER" id="PTHR47331">
    <property type="entry name" value="PHD-TYPE DOMAIN-CONTAINING PROTEIN"/>
    <property type="match status" value="1"/>
</dbReference>
<accession>A0A7E4VQC1</accession>
<dbReference type="AlphaFoldDB" id="A0A7E4VQC1"/>
<dbReference type="Gene3D" id="3.30.70.270">
    <property type="match status" value="1"/>
</dbReference>
<evidence type="ECO:0000313" key="2">
    <source>
        <dbReference type="Proteomes" id="UP000492821"/>
    </source>
</evidence>
<dbReference type="InterPro" id="IPR043128">
    <property type="entry name" value="Rev_trsase/Diguanyl_cyclase"/>
</dbReference>
<dbReference type="InterPro" id="IPR000477">
    <property type="entry name" value="RT_dom"/>
</dbReference>
<dbReference type="SUPFAM" id="SSF56672">
    <property type="entry name" value="DNA/RNA polymerases"/>
    <property type="match status" value="1"/>
</dbReference>
<dbReference type="Pfam" id="PF00078">
    <property type="entry name" value="RVT_1"/>
    <property type="match status" value="1"/>
</dbReference>
<feature type="domain" description="Reverse transcriptase" evidence="1">
    <location>
        <begin position="263"/>
        <end position="444"/>
    </location>
</feature>
<protein>
    <submittedName>
        <fullName evidence="3">Reverse transcriptase domain-containing protein</fullName>
    </submittedName>
</protein>
<evidence type="ECO:0000259" key="1">
    <source>
        <dbReference type="Pfam" id="PF00078"/>
    </source>
</evidence>
<dbReference type="Proteomes" id="UP000492821">
    <property type="component" value="Unassembled WGS sequence"/>
</dbReference>
<dbReference type="InterPro" id="IPR008042">
    <property type="entry name" value="Retrotrans_Pao"/>
</dbReference>
<dbReference type="Gene3D" id="3.10.10.10">
    <property type="entry name" value="HIV Type 1 Reverse Transcriptase, subunit A, domain 1"/>
    <property type="match status" value="1"/>
</dbReference>